<gene>
    <name evidence="3" type="ORF">TM35_000192130</name>
</gene>
<reference evidence="3 4" key="1">
    <citation type="submission" date="2017-03" db="EMBL/GenBank/DDBJ databases">
        <title>An alternative strategy for trypanosome survival in the mammalian bloodstream revealed through genome and transcriptome analysis of the ubiquitous bovine parasite Trypanosoma (Megatrypanum) theileri.</title>
        <authorList>
            <person name="Kelly S."/>
            <person name="Ivens A."/>
            <person name="Mott A."/>
            <person name="O'Neill E."/>
            <person name="Emms D."/>
            <person name="Macleod O."/>
            <person name="Voorheis P."/>
            <person name="Matthews J."/>
            <person name="Matthews K."/>
            <person name="Carrington M."/>
        </authorList>
    </citation>
    <scope>NUCLEOTIDE SEQUENCE [LARGE SCALE GENOMIC DNA]</scope>
    <source>
        <strain evidence="3">Edinburgh</strain>
    </source>
</reference>
<dbReference type="PROSITE" id="PS50191">
    <property type="entry name" value="CRAL_TRIO"/>
    <property type="match status" value="1"/>
</dbReference>
<dbReference type="OrthoDB" id="43460at2759"/>
<dbReference type="GO" id="GO:0140284">
    <property type="term" value="C:endoplasmic reticulum-endosome membrane contact site"/>
    <property type="evidence" value="ECO:0007669"/>
    <property type="project" value="TreeGrafter"/>
</dbReference>
<dbReference type="InterPro" id="IPR001251">
    <property type="entry name" value="CRAL-TRIO_dom"/>
</dbReference>
<accession>A0A1X0NUU3</accession>
<evidence type="ECO:0000313" key="4">
    <source>
        <dbReference type="Proteomes" id="UP000192257"/>
    </source>
</evidence>
<evidence type="ECO:0000259" key="2">
    <source>
        <dbReference type="PROSITE" id="PS50191"/>
    </source>
</evidence>
<evidence type="ECO:0000313" key="3">
    <source>
        <dbReference type="EMBL" id="ORC87969.1"/>
    </source>
</evidence>
<sequence length="538" mass="58539">MQELKRALGWTPATATNTTNTTTTTTTMAAAAAASDAFLLRCLTSVHFSVTEAMAVLKQRRSFEERLTSVRMTAVVLALLRSGTISIIGRDVLGRPILYISTQHFTQAPLDAQDIQRLVIVVMEYMLAYCMQMSATTPTGGKGSSVLSPQQAPASPTQQQQQQQFIVLINEEKSSWHANQSVMAHISVICSIISKYYPRLIGLVLLYEASWEVRHGIKGAFSGKLSDTMRTVQMVTHADIQKYVDRAVLPHEMGGQNTTIETADAFADAVLRHWYLKTSYLLLEDANTRPLWQLPPSVSTVNEWNALHRRIMGNTNPSFPPSPSPIPAAPTSPAAAAAVSSGRCSPAAVIPYISRDASGVLDVASLVSSRRSHAFRASIDDDDGFCSAISEQDDCGRTASSCRMTPRDICLDMDLNGNTASPVVLSRELQRERELRMNAEQQLRKLRLGVTLDLATATELERTLAVMHAELNVLVANIAARARESAAGGSPPTLVQLLDLTLSALEAAANKAERVPAMKFAVPVRRNATRSTLCCDVM</sequence>
<dbReference type="Gene3D" id="3.40.525.10">
    <property type="entry name" value="CRAL-TRIO lipid binding domain"/>
    <property type="match status" value="1"/>
</dbReference>
<evidence type="ECO:0000256" key="1">
    <source>
        <dbReference type="SAM" id="MobiDB-lite"/>
    </source>
</evidence>
<keyword evidence="4" id="KW-1185">Reference proteome</keyword>
<name>A0A1X0NUU3_9TRYP</name>
<dbReference type="RefSeq" id="XP_028882035.1">
    <property type="nucleotide sequence ID" value="XM_029026711.1"/>
</dbReference>
<dbReference type="EMBL" id="NBCO01000019">
    <property type="protein sequence ID" value="ORC87969.1"/>
    <property type="molecule type" value="Genomic_DNA"/>
</dbReference>
<proteinExistence type="predicted"/>
<dbReference type="InterPro" id="IPR036865">
    <property type="entry name" value="CRAL-TRIO_dom_sf"/>
</dbReference>
<comment type="caution">
    <text evidence="3">The sequence shown here is derived from an EMBL/GenBank/DDBJ whole genome shotgun (WGS) entry which is preliminary data.</text>
</comment>
<dbReference type="PANTHER" id="PTHR46384">
    <property type="entry name" value="MOTILE SPERM DOMAIN-CONTAINING PROTEIN 2"/>
    <property type="match status" value="1"/>
</dbReference>
<feature type="domain" description="CRAL-TRIO" evidence="2">
    <location>
        <begin position="75"/>
        <end position="261"/>
    </location>
</feature>
<feature type="compositionally biased region" description="Low complexity" evidence="1">
    <location>
        <begin position="11"/>
        <end position="20"/>
    </location>
</feature>
<dbReference type="Pfam" id="PF00650">
    <property type="entry name" value="CRAL_TRIO"/>
    <property type="match status" value="1"/>
</dbReference>
<dbReference type="GO" id="GO:0012505">
    <property type="term" value="C:endomembrane system"/>
    <property type="evidence" value="ECO:0007669"/>
    <property type="project" value="TreeGrafter"/>
</dbReference>
<dbReference type="InterPro" id="IPR053012">
    <property type="entry name" value="ER-organelle_contact"/>
</dbReference>
<dbReference type="VEuPathDB" id="TriTrypDB:TM35_000192130"/>
<dbReference type="PANTHER" id="PTHR46384:SF1">
    <property type="entry name" value="MOTILE SPERM DOMAIN-CONTAINING PROTEIN 2"/>
    <property type="match status" value="1"/>
</dbReference>
<organism evidence="3 4">
    <name type="scientific">Trypanosoma theileri</name>
    <dbReference type="NCBI Taxonomy" id="67003"/>
    <lineage>
        <taxon>Eukaryota</taxon>
        <taxon>Discoba</taxon>
        <taxon>Euglenozoa</taxon>
        <taxon>Kinetoplastea</taxon>
        <taxon>Metakinetoplastina</taxon>
        <taxon>Trypanosomatida</taxon>
        <taxon>Trypanosomatidae</taxon>
        <taxon>Trypanosoma</taxon>
    </lineage>
</organism>
<protein>
    <recommendedName>
        <fullName evidence="2">CRAL-TRIO domain-containing protein</fullName>
    </recommendedName>
</protein>
<dbReference type="Proteomes" id="UP000192257">
    <property type="component" value="Unassembled WGS sequence"/>
</dbReference>
<dbReference type="CDD" id="cd00170">
    <property type="entry name" value="SEC14"/>
    <property type="match status" value="1"/>
</dbReference>
<dbReference type="SUPFAM" id="SSF52087">
    <property type="entry name" value="CRAL/TRIO domain"/>
    <property type="match status" value="1"/>
</dbReference>
<feature type="region of interest" description="Disordered" evidence="1">
    <location>
        <begin position="1"/>
        <end position="20"/>
    </location>
</feature>
<dbReference type="GeneID" id="39986491"/>
<dbReference type="AlphaFoldDB" id="A0A1X0NUU3"/>